<dbReference type="EMBL" id="HG994367">
    <property type="protein sequence ID" value="CAF1698344.1"/>
    <property type="molecule type" value="Genomic_DNA"/>
</dbReference>
<accession>A0A816I603</accession>
<protein>
    <submittedName>
        <fullName evidence="2">(rape) hypothetical protein</fullName>
    </submittedName>
</protein>
<gene>
    <name evidence="2" type="ORF">DARMORV10_C03P13190.1</name>
</gene>
<feature type="domain" description="DC1-like C-terminal" evidence="1">
    <location>
        <begin position="85"/>
        <end position="127"/>
    </location>
</feature>
<dbReference type="InterPro" id="IPR054483">
    <property type="entry name" value="DC1-like_CT"/>
</dbReference>
<organism evidence="2">
    <name type="scientific">Brassica napus</name>
    <name type="common">Rape</name>
    <dbReference type="NCBI Taxonomy" id="3708"/>
    <lineage>
        <taxon>Eukaryota</taxon>
        <taxon>Viridiplantae</taxon>
        <taxon>Streptophyta</taxon>
        <taxon>Embryophyta</taxon>
        <taxon>Tracheophyta</taxon>
        <taxon>Spermatophyta</taxon>
        <taxon>Magnoliopsida</taxon>
        <taxon>eudicotyledons</taxon>
        <taxon>Gunneridae</taxon>
        <taxon>Pentapetalae</taxon>
        <taxon>rosids</taxon>
        <taxon>malvids</taxon>
        <taxon>Brassicales</taxon>
        <taxon>Brassicaceae</taxon>
        <taxon>Brassiceae</taxon>
        <taxon>Brassica</taxon>
    </lineage>
</organism>
<dbReference type="Gramene" id="CDX71066">
    <property type="protein sequence ID" value="CDX71066"/>
    <property type="gene ID" value="GSBRNA2T00141017001"/>
</dbReference>
<dbReference type="AlphaFoldDB" id="A0A816I603"/>
<dbReference type="Pfam" id="PF22926">
    <property type="entry name" value="C1-like_CT"/>
    <property type="match status" value="1"/>
</dbReference>
<proteinExistence type="predicted"/>
<dbReference type="Proteomes" id="UP001295469">
    <property type="component" value="Chromosome C03"/>
</dbReference>
<name>A0A816I603_BRANA</name>
<evidence type="ECO:0000313" key="2">
    <source>
        <dbReference type="EMBL" id="CAF1698344.1"/>
    </source>
</evidence>
<reference evidence="2" key="1">
    <citation type="submission" date="2021-01" db="EMBL/GenBank/DDBJ databases">
        <authorList>
            <consortium name="Genoscope - CEA"/>
            <person name="William W."/>
        </authorList>
    </citation>
    <scope>NUCLEOTIDE SEQUENCE</scope>
</reference>
<sequence>MDTITSTTMSKPFFHEHPLFPSARVVTTTPYCGYCHIEETIDDHPITVYCGVKVSINITFHTQCVLEDFSRLKPEKLIFYDEIKFEVVRNNNNTRLLCSQCDSRCKVSVVLEARDLENGYICSGSCLSSYLRV</sequence>
<evidence type="ECO:0000259" key="1">
    <source>
        <dbReference type="Pfam" id="PF22926"/>
    </source>
</evidence>